<feature type="region of interest" description="Disordered" evidence="1">
    <location>
        <begin position="1"/>
        <end position="58"/>
    </location>
</feature>
<comment type="caution">
    <text evidence="2">The sequence shown here is derived from an EMBL/GenBank/DDBJ whole genome shotgun (WGS) entry which is preliminary data.</text>
</comment>
<name>A0ABT9MNK2_9ACTN</name>
<keyword evidence="3" id="KW-1185">Reference proteome</keyword>
<evidence type="ECO:0000256" key="1">
    <source>
        <dbReference type="SAM" id="MobiDB-lite"/>
    </source>
</evidence>
<evidence type="ECO:0000313" key="2">
    <source>
        <dbReference type="EMBL" id="MDP9792858.1"/>
    </source>
</evidence>
<reference evidence="2 3" key="1">
    <citation type="submission" date="2023-07" db="EMBL/GenBank/DDBJ databases">
        <title>Sequencing the genomes of 1000 actinobacteria strains.</title>
        <authorList>
            <person name="Klenk H.-P."/>
        </authorList>
    </citation>
    <scope>NUCLEOTIDE SEQUENCE [LARGE SCALE GENOMIC DNA]</scope>
    <source>
        <strain evidence="2 3">DSM 44710</strain>
    </source>
</reference>
<gene>
    <name evidence="2" type="ORF">J2S43_001370</name>
</gene>
<protein>
    <submittedName>
        <fullName evidence="2">Uncharacterized protein</fullName>
    </submittedName>
</protein>
<sequence>MTTVPDPQEQPGFERPIDLTDTPEHDRPGSVPTPEHPDESTPAAEPGGRPAPDVTPMS</sequence>
<evidence type="ECO:0000313" key="3">
    <source>
        <dbReference type="Proteomes" id="UP001240984"/>
    </source>
</evidence>
<dbReference type="EMBL" id="JAUSRA010000001">
    <property type="protein sequence ID" value="MDP9792858.1"/>
    <property type="molecule type" value="Genomic_DNA"/>
</dbReference>
<feature type="compositionally biased region" description="Basic and acidic residues" evidence="1">
    <location>
        <begin position="15"/>
        <end position="28"/>
    </location>
</feature>
<proteinExistence type="predicted"/>
<dbReference type="RefSeq" id="WP_306827746.1">
    <property type="nucleotide sequence ID" value="NZ_JAUSRA010000001.1"/>
</dbReference>
<dbReference type="Proteomes" id="UP001240984">
    <property type="component" value="Unassembled WGS sequence"/>
</dbReference>
<accession>A0ABT9MNK2</accession>
<organism evidence="2 3">
    <name type="scientific">Catenuloplanes nepalensis</name>
    <dbReference type="NCBI Taxonomy" id="587533"/>
    <lineage>
        <taxon>Bacteria</taxon>
        <taxon>Bacillati</taxon>
        <taxon>Actinomycetota</taxon>
        <taxon>Actinomycetes</taxon>
        <taxon>Micromonosporales</taxon>
        <taxon>Micromonosporaceae</taxon>
        <taxon>Catenuloplanes</taxon>
    </lineage>
</organism>